<evidence type="ECO:0000313" key="2">
    <source>
        <dbReference type="EMBL" id="MBF5027878.1"/>
    </source>
</evidence>
<evidence type="ECO:0000259" key="1">
    <source>
        <dbReference type="PROSITE" id="PS51462"/>
    </source>
</evidence>
<dbReference type="PROSITE" id="PS51462">
    <property type="entry name" value="NUDIX"/>
    <property type="match status" value="1"/>
</dbReference>
<dbReference type="InterPro" id="IPR015797">
    <property type="entry name" value="NUDIX_hydrolase-like_dom_sf"/>
</dbReference>
<dbReference type="PANTHER" id="PTHR43222">
    <property type="entry name" value="NUDIX HYDROLASE 23"/>
    <property type="match status" value="1"/>
</dbReference>
<proteinExistence type="predicted"/>
<comment type="caution">
    <text evidence="2">The sequence shown here is derived from an EMBL/GenBank/DDBJ whole genome shotgun (WGS) entry which is preliminary data.</text>
</comment>
<dbReference type="SUPFAM" id="SSF55811">
    <property type="entry name" value="Nudix"/>
    <property type="match status" value="1"/>
</dbReference>
<protein>
    <submittedName>
        <fullName evidence="2">NUDIX domain-containing protein</fullName>
    </submittedName>
</protein>
<feature type="domain" description="Nudix hydrolase" evidence="1">
    <location>
        <begin position="33"/>
        <end position="168"/>
    </location>
</feature>
<dbReference type="PANTHER" id="PTHR43222:SF2">
    <property type="entry name" value="NUDIX HYDROLASE 23, CHLOROPLASTIC"/>
    <property type="match status" value="1"/>
</dbReference>
<organism evidence="2 3">
    <name type="scientific">Planobacterium oryzisoli</name>
    <dbReference type="NCBI Taxonomy" id="2771435"/>
    <lineage>
        <taxon>Bacteria</taxon>
        <taxon>Pseudomonadati</taxon>
        <taxon>Bacteroidota</taxon>
        <taxon>Flavobacteriia</taxon>
        <taxon>Flavobacteriales</taxon>
        <taxon>Weeksellaceae</taxon>
        <taxon>Chryseobacterium group</taxon>
        <taxon>Chryseobacterium</taxon>
    </lineage>
</organism>
<keyword evidence="3" id="KW-1185">Reference proteome</keyword>
<dbReference type="Gene3D" id="3.90.79.10">
    <property type="entry name" value="Nucleoside Triphosphate Pyrophosphohydrolase"/>
    <property type="match status" value="1"/>
</dbReference>
<dbReference type="InterPro" id="IPR000086">
    <property type="entry name" value="NUDIX_hydrolase_dom"/>
</dbReference>
<dbReference type="EMBL" id="JADKYY010000011">
    <property type="protein sequence ID" value="MBF5027878.1"/>
    <property type="molecule type" value="Genomic_DNA"/>
</dbReference>
<sequence>MNELTYCPQCGKSGLRYEESKKWSCTACGFVLYNNCASAVAVVLQHRKDILLTRRKNKPGMGLLDLPGGFSDPMETAEQTCKREIWEELQIDLNPDSLCYLGSRPNKYLFKAIEYSTMDLFFRYDLLEKPKFLMCSEELSEVVWVPLKELDLNELAFESQRNFLKQYTLA</sequence>
<name>A0A931EB93_9FLAO</name>
<dbReference type="Pfam" id="PF00293">
    <property type="entry name" value="NUDIX"/>
    <property type="match status" value="1"/>
</dbReference>
<gene>
    <name evidence="2" type="ORF">IC612_08725</name>
</gene>
<dbReference type="AlphaFoldDB" id="A0A931EB93"/>
<evidence type="ECO:0000313" key="3">
    <source>
        <dbReference type="Proteomes" id="UP000694480"/>
    </source>
</evidence>
<accession>A0A931EB93</accession>
<reference evidence="2" key="1">
    <citation type="submission" date="2020-11" db="EMBL/GenBank/DDBJ databases">
        <title>Genome seq and assembly of Planobacterium sp.</title>
        <authorList>
            <person name="Chhetri G."/>
        </authorList>
    </citation>
    <scope>NUCLEOTIDE SEQUENCE</scope>
    <source>
        <strain evidence="2">GCR5</strain>
    </source>
</reference>
<dbReference type="RefSeq" id="WP_194739803.1">
    <property type="nucleotide sequence ID" value="NZ_JADKYY010000011.1"/>
</dbReference>
<dbReference type="CDD" id="cd04681">
    <property type="entry name" value="NUDIX_Hydrolase"/>
    <property type="match status" value="1"/>
</dbReference>
<dbReference type="Proteomes" id="UP000694480">
    <property type="component" value="Unassembled WGS sequence"/>
</dbReference>